<evidence type="ECO:0000313" key="1">
    <source>
        <dbReference type="EMBL" id="KAK1363477.1"/>
    </source>
</evidence>
<comment type="caution">
    <text evidence="1">The sequence shown here is derived from an EMBL/GenBank/DDBJ whole genome shotgun (WGS) entry which is preliminary data.</text>
</comment>
<organism evidence="1 2">
    <name type="scientific">Heracleum sosnowskyi</name>
    <dbReference type="NCBI Taxonomy" id="360622"/>
    <lineage>
        <taxon>Eukaryota</taxon>
        <taxon>Viridiplantae</taxon>
        <taxon>Streptophyta</taxon>
        <taxon>Embryophyta</taxon>
        <taxon>Tracheophyta</taxon>
        <taxon>Spermatophyta</taxon>
        <taxon>Magnoliopsida</taxon>
        <taxon>eudicotyledons</taxon>
        <taxon>Gunneridae</taxon>
        <taxon>Pentapetalae</taxon>
        <taxon>asterids</taxon>
        <taxon>campanulids</taxon>
        <taxon>Apiales</taxon>
        <taxon>Apiaceae</taxon>
        <taxon>Apioideae</taxon>
        <taxon>apioid superclade</taxon>
        <taxon>Tordylieae</taxon>
        <taxon>Tordyliinae</taxon>
        <taxon>Heracleum</taxon>
    </lineage>
</organism>
<gene>
    <name evidence="1" type="ORF">POM88_039038</name>
</gene>
<reference evidence="1" key="1">
    <citation type="submission" date="2023-02" db="EMBL/GenBank/DDBJ databases">
        <title>Genome of toxic invasive species Heracleum sosnowskyi carries increased number of genes despite the absence of recent whole-genome duplications.</title>
        <authorList>
            <person name="Schelkunov M."/>
            <person name="Shtratnikova V."/>
            <person name="Makarenko M."/>
            <person name="Klepikova A."/>
            <person name="Omelchenko D."/>
            <person name="Novikova G."/>
            <person name="Obukhova E."/>
            <person name="Bogdanov V."/>
            <person name="Penin A."/>
            <person name="Logacheva M."/>
        </authorList>
    </citation>
    <scope>NUCLEOTIDE SEQUENCE</scope>
    <source>
        <strain evidence="1">Hsosn_3</strain>
        <tissue evidence="1">Leaf</tissue>
    </source>
</reference>
<accession>A0AAD8HC62</accession>
<sequence>MDFHISFRCVCFGLNVHLQVIKKSPTGETITEAIKSTNEDLKEFYNSDLTIEQLTHLRIPDKWPTIDYVCRIVGRNFILSSKAFTSHAEELRDVIKDLINMLGN</sequence>
<reference evidence="1" key="2">
    <citation type="submission" date="2023-05" db="EMBL/GenBank/DDBJ databases">
        <authorList>
            <person name="Schelkunov M.I."/>
        </authorList>
    </citation>
    <scope>NUCLEOTIDE SEQUENCE</scope>
    <source>
        <strain evidence="1">Hsosn_3</strain>
        <tissue evidence="1">Leaf</tissue>
    </source>
</reference>
<dbReference type="AlphaFoldDB" id="A0AAD8HC62"/>
<evidence type="ECO:0000313" key="2">
    <source>
        <dbReference type="Proteomes" id="UP001237642"/>
    </source>
</evidence>
<name>A0AAD8HC62_9APIA</name>
<keyword evidence="2" id="KW-1185">Reference proteome</keyword>
<proteinExistence type="predicted"/>
<protein>
    <submittedName>
        <fullName evidence="1">Uncharacterized protein</fullName>
    </submittedName>
</protein>
<dbReference type="Proteomes" id="UP001237642">
    <property type="component" value="Unassembled WGS sequence"/>
</dbReference>
<dbReference type="EMBL" id="JAUIZM010000009">
    <property type="protein sequence ID" value="KAK1363477.1"/>
    <property type="molecule type" value="Genomic_DNA"/>
</dbReference>